<dbReference type="Pfam" id="PF26262">
    <property type="entry name" value="DUF8066"/>
    <property type="match status" value="1"/>
</dbReference>
<keyword evidence="3" id="KW-1185">Reference proteome</keyword>
<dbReference type="InterPro" id="IPR058379">
    <property type="entry name" value="DUF8066"/>
</dbReference>
<dbReference type="RefSeq" id="WP_142504409.1">
    <property type="nucleotide sequence ID" value="NZ_FXTI01000002.1"/>
</dbReference>
<sequence length="64" mass="7420">MHVMQLFSIMMIGLYLGVVFFLLVLAWRGVKAHERLAVSVERSVENMKRYEESKGKDNNESVCE</sequence>
<evidence type="ECO:0000313" key="3">
    <source>
        <dbReference type="Proteomes" id="UP000315636"/>
    </source>
</evidence>
<organism evidence="2 3">
    <name type="scientific">Melghirimyces algeriensis</name>
    <dbReference type="NCBI Taxonomy" id="910412"/>
    <lineage>
        <taxon>Bacteria</taxon>
        <taxon>Bacillati</taxon>
        <taxon>Bacillota</taxon>
        <taxon>Bacilli</taxon>
        <taxon>Bacillales</taxon>
        <taxon>Thermoactinomycetaceae</taxon>
        <taxon>Melghirimyces</taxon>
    </lineage>
</organism>
<gene>
    <name evidence="2" type="ORF">SAMN06264849_10292</name>
</gene>
<keyword evidence="1" id="KW-0812">Transmembrane</keyword>
<name>A0A521BHD3_9BACL</name>
<evidence type="ECO:0000313" key="2">
    <source>
        <dbReference type="EMBL" id="SMO46482.1"/>
    </source>
</evidence>
<dbReference type="EMBL" id="FXTI01000002">
    <property type="protein sequence ID" value="SMO46482.1"/>
    <property type="molecule type" value="Genomic_DNA"/>
</dbReference>
<feature type="transmembrane region" description="Helical" evidence="1">
    <location>
        <begin position="6"/>
        <end position="27"/>
    </location>
</feature>
<reference evidence="2 3" key="1">
    <citation type="submission" date="2017-05" db="EMBL/GenBank/DDBJ databases">
        <authorList>
            <person name="Varghese N."/>
            <person name="Submissions S."/>
        </authorList>
    </citation>
    <scope>NUCLEOTIDE SEQUENCE [LARGE SCALE GENOMIC DNA]</scope>
    <source>
        <strain evidence="2 3">DSM 45474</strain>
    </source>
</reference>
<dbReference type="Proteomes" id="UP000315636">
    <property type="component" value="Unassembled WGS sequence"/>
</dbReference>
<dbReference type="AlphaFoldDB" id="A0A521BHD3"/>
<evidence type="ECO:0000256" key="1">
    <source>
        <dbReference type="SAM" id="Phobius"/>
    </source>
</evidence>
<accession>A0A521BHD3</accession>
<keyword evidence="1" id="KW-1133">Transmembrane helix</keyword>
<proteinExistence type="predicted"/>
<keyword evidence="1" id="KW-0472">Membrane</keyword>
<protein>
    <submittedName>
        <fullName evidence="2">Uncharacterized protein</fullName>
    </submittedName>
</protein>